<dbReference type="GO" id="GO:0033617">
    <property type="term" value="P:mitochondrial respiratory chain complex IV assembly"/>
    <property type="evidence" value="ECO:0007669"/>
    <property type="project" value="InterPro"/>
</dbReference>
<dbReference type="AlphaFoldDB" id="A0A8H7BUE5"/>
<dbReference type="OrthoDB" id="2100652at2759"/>
<organism evidence="1 2">
    <name type="scientific">Apophysomyces ossiformis</name>
    <dbReference type="NCBI Taxonomy" id="679940"/>
    <lineage>
        <taxon>Eukaryota</taxon>
        <taxon>Fungi</taxon>
        <taxon>Fungi incertae sedis</taxon>
        <taxon>Mucoromycota</taxon>
        <taxon>Mucoromycotina</taxon>
        <taxon>Mucoromycetes</taxon>
        <taxon>Mucorales</taxon>
        <taxon>Mucorineae</taxon>
        <taxon>Mucoraceae</taxon>
        <taxon>Apophysomyces</taxon>
    </lineage>
</organism>
<dbReference type="Pfam" id="PF08695">
    <property type="entry name" value="Coa1"/>
    <property type="match status" value="1"/>
</dbReference>
<comment type="caution">
    <text evidence="1">The sequence shown here is derived from an EMBL/GenBank/DDBJ whole genome shotgun (WGS) entry which is preliminary data.</text>
</comment>
<dbReference type="InterPro" id="IPR042432">
    <property type="entry name" value="Coa1_fungi"/>
</dbReference>
<keyword evidence="2" id="KW-1185">Reference proteome</keyword>
<name>A0A8H7BUE5_9FUNG</name>
<dbReference type="InterPro" id="IPR014807">
    <property type="entry name" value="Coa1"/>
</dbReference>
<dbReference type="EMBL" id="JABAYA010000015">
    <property type="protein sequence ID" value="KAF7730539.1"/>
    <property type="molecule type" value="Genomic_DNA"/>
</dbReference>
<gene>
    <name evidence="1" type="ORF">EC973_001920</name>
</gene>
<accession>A0A8H7BUE5</accession>
<evidence type="ECO:0000313" key="1">
    <source>
        <dbReference type="EMBL" id="KAF7730539.1"/>
    </source>
</evidence>
<protein>
    <submittedName>
        <fullName evidence="1">Uncharacterized protein</fullName>
    </submittedName>
</protein>
<reference evidence="1" key="1">
    <citation type="submission" date="2020-01" db="EMBL/GenBank/DDBJ databases">
        <title>Genome Sequencing of Three Apophysomyces-Like Fungal Strains Confirms a Novel Fungal Genus in the Mucoromycota with divergent Burkholderia-like Endosymbiotic Bacteria.</title>
        <authorList>
            <person name="Stajich J.E."/>
            <person name="Macias A.M."/>
            <person name="Carter-House D."/>
            <person name="Lovett B."/>
            <person name="Kasson L.R."/>
            <person name="Berry K."/>
            <person name="Grigoriev I."/>
            <person name="Chang Y."/>
            <person name="Spatafora J."/>
            <person name="Kasson M.T."/>
        </authorList>
    </citation>
    <scope>NUCLEOTIDE SEQUENCE</scope>
    <source>
        <strain evidence="1">NRRL A-21654</strain>
    </source>
</reference>
<dbReference type="PANTHER" id="PTHR28523:SF1">
    <property type="entry name" value="CYTOCHROME C OXIDASE ASSEMBLY FACTOR 1"/>
    <property type="match status" value="1"/>
</dbReference>
<evidence type="ECO:0000313" key="2">
    <source>
        <dbReference type="Proteomes" id="UP000605846"/>
    </source>
</evidence>
<dbReference type="GO" id="GO:0005743">
    <property type="term" value="C:mitochondrial inner membrane"/>
    <property type="evidence" value="ECO:0007669"/>
    <property type="project" value="TreeGrafter"/>
</dbReference>
<proteinExistence type="predicted"/>
<dbReference type="Proteomes" id="UP000605846">
    <property type="component" value="Unassembled WGS sequence"/>
</dbReference>
<dbReference type="PANTHER" id="PTHR28523">
    <property type="entry name" value="CYTOCHROME C OXIDASE ASSEMBLY FACTOR 1"/>
    <property type="match status" value="1"/>
</dbReference>
<sequence>MLRSRTFSVLRPATASLFNAAAKRYGSTTSTRVIERELPVSTTSNRRWRLVGGIAVGSVLWGAVLAASMNYQKTSSSVVNGTLFTVRYDPRVMELLGDKIDYADRYPWISGTVNHLKGKVDVSFDVAGSTGERGKVHFCSVRQGHDWRTVKFTVTRYSDQKRVDVGLDALSDTGAPLYR</sequence>